<organism evidence="2 3">
    <name type="scientific">Ideonella margarita</name>
    <dbReference type="NCBI Taxonomy" id="2984191"/>
    <lineage>
        <taxon>Bacteria</taxon>
        <taxon>Pseudomonadati</taxon>
        <taxon>Pseudomonadota</taxon>
        <taxon>Betaproteobacteria</taxon>
        <taxon>Burkholderiales</taxon>
        <taxon>Sphaerotilaceae</taxon>
        <taxon>Ideonella</taxon>
    </lineage>
</organism>
<sequence length="198" mass="21750">MTYSIERDGPAIWPGPALPPMRVQLEGLTAADARTFGTFVHHLFEDHGARWQLVDKGPVDVRVSPPMAARQRSWWRQRQALPVVVLDPGELVPTAGVVVMLRPLSYATFRLVAEVIHRHQQQRHVAALVAESHRRFSLASWPPDDALAPGLPMLRVVNMLSVRPMGVRSLAAASGLPVADCRALLSELLLSGSVVVSR</sequence>
<reference evidence="2 3" key="1">
    <citation type="submission" date="2024-04" db="EMBL/GenBank/DDBJ databases">
        <title>Novel species of the genus Ideonella isolated from streams.</title>
        <authorList>
            <person name="Lu H."/>
        </authorList>
    </citation>
    <scope>NUCLEOTIDE SEQUENCE [LARGE SCALE GENOMIC DNA]</scope>
    <source>
        <strain evidence="2 3">LYT19W</strain>
    </source>
</reference>
<dbReference type="InterPro" id="IPR036388">
    <property type="entry name" value="WH-like_DNA-bd_sf"/>
</dbReference>
<comment type="caution">
    <text evidence="2">The sequence shown here is derived from an EMBL/GenBank/DDBJ whole genome shotgun (WGS) entry which is preliminary data.</text>
</comment>
<evidence type="ECO:0000259" key="1">
    <source>
        <dbReference type="Pfam" id="PF17782"/>
    </source>
</evidence>
<evidence type="ECO:0000313" key="2">
    <source>
        <dbReference type="EMBL" id="MEK8047817.1"/>
    </source>
</evidence>
<dbReference type="EMBL" id="JBBUTI010000011">
    <property type="protein sequence ID" value="MEK8047817.1"/>
    <property type="molecule type" value="Genomic_DNA"/>
</dbReference>
<keyword evidence="3" id="KW-1185">Reference proteome</keyword>
<evidence type="ECO:0000313" key="3">
    <source>
        <dbReference type="Proteomes" id="UP001379945"/>
    </source>
</evidence>
<dbReference type="InterPro" id="IPR041614">
    <property type="entry name" value="DprA_WH"/>
</dbReference>
<proteinExistence type="predicted"/>
<feature type="domain" description="DprA winged helix" evidence="1">
    <location>
        <begin position="155"/>
        <end position="195"/>
    </location>
</feature>
<dbReference type="Proteomes" id="UP001379945">
    <property type="component" value="Unassembled WGS sequence"/>
</dbReference>
<gene>
    <name evidence="2" type="ORF">AACH00_15760</name>
</gene>
<protein>
    <recommendedName>
        <fullName evidence="1">DprA winged helix domain-containing protein</fullName>
    </recommendedName>
</protein>
<name>A0ABU9C7E5_9BURK</name>
<accession>A0ABU9C7E5</accession>
<dbReference type="Pfam" id="PF17782">
    <property type="entry name" value="WHD_DprA"/>
    <property type="match status" value="1"/>
</dbReference>
<dbReference type="Gene3D" id="1.10.10.10">
    <property type="entry name" value="Winged helix-like DNA-binding domain superfamily/Winged helix DNA-binding domain"/>
    <property type="match status" value="1"/>
</dbReference>
<dbReference type="RefSeq" id="WP_341400123.1">
    <property type="nucleotide sequence ID" value="NZ_JBBUTI010000011.1"/>
</dbReference>